<keyword evidence="4 6" id="KW-1133">Transmembrane helix</keyword>
<feature type="transmembrane region" description="Helical" evidence="6">
    <location>
        <begin position="102"/>
        <end position="121"/>
    </location>
</feature>
<feature type="transmembrane region" description="Helical" evidence="6">
    <location>
        <begin position="250"/>
        <end position="269"/>
    </location>
</feature>
<feature type="transmembrane region" description="Helical" evidence="6">
    <location>
        <begin position="184"/>
        <end position="201"/>
    </location>
</feature>
<evidence type="ECO:0000313" key="9">
    <source>
        <dbReference type="Proteomes" id="UP001441944"/>
    </source>
</evidence>
<feature type="transmembrane region" description="Helical" evidence="6">
    <location>
        <begin position="76"/>
        <end position="96"/>
    </location>
</feature>
<dbReference type="PANTHER" id="PTHR22911:SF6">
    <property type="entry name" value="SOLUTE CARRIER FAMILY 35 MEMBER G1"/>
    <property type="match status" value="1"/>
</dbReference>
<dbReference type="PANTHER" id="PTHR22911">
    <property type="entry name" value="ACYL-MALONYL CONDENSING ENZYME-RELATED"/>
    <property type="match status" value="1"/>
</dbReference>
<name>A0ABQ0AHT1_9RHOB</name>
<accession>A0ABQ0AHT1</accession>
<evidence type="ECO:0000256" key="5">
    <source>
        <dbReference type="ARBA" id="ARBA00023136"/>
    </source>
</evidence>
<feature type="transmembrane region" description="Helical" evidence="6">
    <location>
        <begin position="155"/>
        <end position="172"/>
    </location>
</feature>
<protein>
    <submittedName>
        <fullName evidence="8">DMT family transporter</fullName>
    </submittedName>
</protein>
<dbReference type="InterPro" id="IPR037185">
    <property type="entry name" value="EmrE-like"/>
</dbReference>
<evidence type="ECO:0000256" key="2">
    <source>
        <dbReference type="ARBA" id="ARBA00009853"/>
    </source>
</evidence>
<dbReference type="Proteomes" id="UP001441944">
    <property type="component" value="Unassembled WGS sequence"/>
</dbReference>
<evidence type="ECO:0000256" key="1">
    <source>
        <dbReference type="ARBA" id="ARBA00004141"/>
    </source>
</evidence>
<keyword evidence="5 6" id="KW-0472">Membrane</keyword>
<evidence type="ECO:0000256" key="3">
    <source>
        <dbReference type="ARBA" id="ARBA00022692"/>
    </source>
</evidence>
<dbReference type="InterPro" id="IPR000620">
    <property type="entry name" value="EamA_dom"/>
</dbReference>
<feature type="domain" description="EamA" evidence="7">
    <location>
        <begin position="12"/>
        <end position="144"/>
    </location>
</feature>
<evidence type="ECO:0000256" key="6">
    <source>
        <dbReference type="SAM" id="Phobius"/>
    </source>
</evidence>
<reference evidence="8 9" key="1">
    <citation type="submission" date="2024-04" db="EMBL/GenBank/DDBJ databases">
        <title>Draft genome sequence of Pseudophaeobacter arcticus NBRC 116598.</title>
        <authorList>
            <person name="Miyakawa T."/>
            <person name="Kusuya Y."/>
            <person name="Miura T."/>
        </authorList>
    </citation>
    <scope>NUCLEOTIDE SEQUENCE [LARGE SCALE GENOMIC DNA]</scope>
    <source>
        <strain evidence="8 9">SU-CL00105</strain>
    </source>
</reference>
<proteinExistence type="inferred from homology"/>
<comment type="similarity">
    <text evidence="2">Belongs to the drug/metabolite transporter (DMT) superfamily. 10 TMS drug/metabolite exporter (DME) (TC 2.A.7.3) family.</text>
</comment>
<gene>
    <name evidence="8" type="ORF">NBRC116598_08660</name>
</gene>
<dbReference type="EMBL" id="BAABWU010000002">
    <property type="protein sequence ID" value="GAA6195422.1"/>
    <property type="molecule type" value="Genomic_DNA"/>
</dbReference>
<evidence type="ECO:0000256" key="4">
    <source>
        <dbReference type="ARBA" id="ARBA00022989"/>
    </source>
</evidence>
<organism evidence="8 9">
    <name type="scientific">Pseudophaeobacter arcticus</name>
    <dbReference type="NCBI Taxonomy" id="385492"/>
    <lineage>
        <taxon>Bacteria</taxon>
        <taxon>Pseudomonadati</taxon>
        <taxon>Pseudomonadota</taxon>
        <taxon>Alphaproteobacteria</taxon>
        <taxon>Rhodobacterales</taxon>
        <taxon>Paracoccaceae</taxon>
        <taxon>Pseudophaeobacter</taxon>
    </lineage>
</organism>
<keyword evidence="9" id="KW-1185">Reference proteome</keyword>
<comment type="caution">
    <text evidence="8">The sequence shown here is derived from an EMBL/GenBank/DDBJ whole genome shotgun (WGS) entry which is preliminary data.</text>
</comment>
<feature type="transmembrane region" description="Helical" evidence="6">
    <location>
        <begin position="275"/>
        <end position="293"/>
    </location>
</feature>
<feature type="transmembrane region" description="Helical" evidence="6">
    <location>
        <begin position="12"/>
        <end position="31"/>
    </location>
</feature>
<dbReference type="Pfam" id="PF00892">
    <property type="entry name" value="EamA"/>
    <property type="match status" value="2"/>
</dbReference>
<comment type="subcellular location">
    <subcellularLocation>
        <location evidence="1">Membrane</location>
        <topology evidence="1">Multi-pass membrane protein</topology>
    </subcellularLocation>
</comment>
<dbReference type="RefSeq" id="WP_297341289.1">
    <property type="nucleotide sequence ID" value="NZ_BAABWU010000002.1"/>
</dbReference>
<feature type="transmembrane region" description="Helical" evidence="6">
    <location>
        <begin position="130"/>
        <end position="149"/>
    </location>
</feature>
<keyword evidence="3 6" id="KW-0812">Transmembrane</keyword>
<feature type="domain" description="EamA" evidence="7">
    <location>
        <begin position="156"/>
        <end position="287"/>
    </location>
</feature>
<feature type="transmembrane region" description="Helical" evidence="6">
    <location>
        <begin position="43"/>
        <end position="64"/>
    </location>
</feature>
<feature type="transmembrane region" description="Helical" evidence="6">
    <location>
        <begin position="221"/>
        <end position="238"/>
    </location>
</feature>
<sequence length="312" mass="33318">MTQNNALDRPLLGISLMLGFCILIPLGDAIAKLLAESVPVGQIVFVRFASQALILLPVSLLLGQSLRISRHLLPPVLLRTVLQMAGITAMFNALRYLPLADAVAIAFVMPFIMLLLGKYVLGEEVGFRRLAACVVGFIGTLLVIQPSFAVVGLNALWPLAVAVIFALFMLVTRKIAKETSPIPLQAMSGIIASVLMLPLFWLGHSWEIAVLSPSLPLQDSWTLLAMAGGLGTLAHLLMTWSLRYAPASTLASMQYLEIPIATIVGWLVFNELPNTLASLGIGLTVAAGLYAILREHSVAKGAALAKSPPPVT</sequence>
<evidence type="ECO:0000259" key="7">
    <source>
        <dbReference type="Pfam" id="PF00892"/>
    </source>
</evidence>
<dbReference type="SUPFAM" id="SSF103481">
    <property type="entry name" value="Multidrug resistance efflux transporter EmrE"/>
    <property type="match status" value="2"/>
</dbReference>
<evidence type="ECO:0000313" key="8">
    <source>
        <dbReference type="EMBL" id="GAA6195422.1"/>
    </source>
</evidence>